<dbReference type="RefSeq" id="WP_130264993.1">
    <property type="nucleotide sequence ID" value="NZ_CP035952.1"/>
</dbReference>
<dbReference type="EMBL" id="CP035952">
    <property type="protein sequence ID" value="QBF27131.1"/>
    <property type="molecule type" value="Genomic_DNA"/>
</dbReference>
<keyword evidence="2" id="KW-1185">Reference proteome</keyword>
<dbReference type="OrthoDB" id="6903748at2"/>
<reference evidence="1 2" key="1">
    <citation type="submission" date="2019-02" db="EMBL/GenBank/DDBJ databases">
        <title>Complete genome sequence of Pseudomonas sp. SNU WT1 isolated from rainbow trout.</title>
        <authorList>
            <person name="Oh W.T."/>
            <person name="Park S.C."/>
        </authorList>
    </citation>
    <scope>NUCLEOTIDE SEQUENCE [LARGE SCALE GENOMIC DNA]</scope>
    <source>
        <strain evidence="1 2">SNU WT1</strain>
    </source>
</reference>
<proteinExistence type="predicted"/>
<dbReference type="InterPro" id="IPR010780">
    <property type="entry name" value="DUF1375"/>
</dbReference>
<name>A0A411MK18_9PSED</name>
<organism evidence="1 2">
    <name type="scientific">Pseudomonas tructae</name>
    <dbReference type="NCBI Taxonomy" id="2518644"/>
    <lineage>
        <taxon>Bacteria</taxon>
        <taxon>Pseudomonadati</taxon>
        <taxon>Pseudomonadota</taxon>
        <taxon>Gammaproteobacteria</taxon>
        <taxon>Pseudomonadales</taxon>
        <taxon>Pseudomonadaceae</taxon>
        <taxon>Pseudomonas</taxon>
    </lineage>
</organism>
<evidence type="ECO:0000313" key="2">
    <source>
        <dbReference type="Proteomes" id="UP000291130"/>
    </source>
</evidence>
<dbReference type="KEGG" id="ptk:EXN22_16040"/>
<evidence type="ECO:0000313" key="1">
    <source>
        <dbReference type="EMBL" id="QBF27131.1"/>
    </source>
</evidence>
<keyword evidence="1" id="KW-0449">Lipoprotein</keyword>
<gene>
    <name evidence="1" type="ORF">EXN22_16040</name>
</gene>
<accession>A0A411MK18</accession>
<protein>
    <submittedName>
        <fullName evidence="1">YceK/YidQ family lipoprotein</fullName>
    </submittedName>
</protein>
<sequence>MARLFILLAALSQLSGCAWMVAVGNRGQSYDCYDGLETEYQLAQFIGPFALIDLPFTLVADTASLPFCWL</sequence>
<dbReference type="Proteomes" id="UP000291130">
    <property type="component" value="Chromosome"/>
</dbReference>
<dbReference type="AlphaFoldDB" id="A0A411MK18"/>
<dbReference type="Pfam" id="PF07119">
    <property type="entry name" value="DUF1375"/>
    <property type="match status" value="1"/>
</dbReference>